<keyword evidence="2" id="KW-0812">Transmembrane</keyword>
<dbReference type="OrthoDB" id="9910153at2"/>
<feature type="coiled-coil region" evidence="1">
    <location>
        <begin position="70"/>
        <end position="134"/>
    </location>
</feature>
<feature type="transmembrane region" description="Helical" evidence="2">
    <location>
        <begin position="276"/>
        <end position="297"/>
    </location>
</feature>
<keyword evidence="1" id="KW-0175">Coiled coil</keyword>
<keyword evidence="2" id="KW-1133">Transmembrane helix</keyword>
<dbReference type="eggNOG" id="ENOG50321ZZ">
    <property type="taxonomic scope" value="Bacteria"/>
</dbReference>
<dbReference type="Proteomes" id="UP000010988">
    <property type="component" value="Unassembled WGS sequence"/>
</dbReference>
<keyword evidence="4" id="KW-1185">Reference proteome</keyword>
<name>L7KPF1_9ACTN</name>
<dbReference type="AlphaFoldDB" id="L7KPF1"/>
<evidence type="ECO:0000256" key="2">
    <source>
        <dbReference type="SAM" id="Phobius"/>
    </source>
</evidence>
<dbReference type="EMBL" id="BANR01000024">
    <property type="protein sequence ID" value="GAC50386.1"/>
    <property type="molecule type" value="Genomic_DNA"/>
</dbReference>
<sequence length="423" mass="45953">MLANFRAHWHHRRTKKVADEYYSRAVGQIRRLTEDESADTGGALLAGEAEVLSLISRAATAVESAYATKLTDLRTSHQSAEIRLARLREQRERSTSERHVVNDPCQVGTGPLTLDEMSTRAAELTELIDDETRRGSTRHRHHVSRTWRILAIGVVIVDVAALFMLMLTIENTSFHAFALDPAAEAAKMITAAGFALLAATVLAIVSHTVGHAVFRRIHRSVHAGDQGLGHLADSRSAILTGTAMMVALSTLVGWSIDRRIVTVAEGTKVSGLAGWVGATIGLCALFAPIVVAAIAALGRSPEVEFRDSLAALITSADQRRAKIDDEIVAVTKLMSSVDEKCRRLLIEADRDLRAAFLPANQLILRLRTEFGHAGELYVPLHLPGISDRRELGGWAHLERLRALVEPNGTNHGYGGPHVVTDAA</sequence>
<organism evidence="3 4">
    <name type="scientific">Gordonia aichiensis NBRC 108223</name>
    <dbReference type="NCBI Taxonomy" id="1220583"/>
    <lineage>
        <taxon>Bacteria</taxon>
        <taxon>Bacillati</taxon>
        <taxon>Actinomycetota</taxon>
        <taxon>Actinomycetes</taxon>
        <taxon>Mycobacteriales</taxon>
        <taxon>Gordoniaceae</taxon>
        <taxon>Gordonia</taxon>
    </lineage>
</organism>
<feature type="transmembrane region" description="Helical" evidence="2">
    <location>
        <begin position="235"/>
        <end position="256"/>
    </location>
</feature>
<evidence type="ECO:0000256" key="1">
    <source>
        <dbReference type="SAM" id="Coils"/>
    </source>
</evidence>
<dbReference type="RefSeq" id="WP_005178095.1">
    <property type="nucleotide sequence ID" value="NZ_BANR01000024.1"/>
</dbReference>
<accession>L7KPF1</accession>
<feature type="transmembrane region" description="Helical" evidence="2">
    <location>
        <begin position="147"/>
        <end position="169"/>
    </location>
</feature>
<comment type="caution">
    <text evidence="3">The sequence shown here is derived from an EMBL/GenBank/DDBJ whole genome shotgun (WGS) entry which is preliminary data.</text>
</comment>
<evidence type="ECO:0000313" key="3">
    <source>
        <dbReference type="EMBL" id="GAC50386.1"/>
    </source>
</evidence>
<feature type="transmembrane region" description="Helical" evidence="2">
    <location>
        <begin position="189"/>
        <end position="214"/>
    </location>
</feature>
<reference evidence="3 4" key="1">
    <citation type="submission" date="2012-12" db="EMBL/GenBank/DDBJ databases">
        <title>Whole genome shotgun sequence of Gordonia aichiensis NBRC 108223.</title>
        <authorList>
            <person name="Isaki-Nakamura S."/>
            <person name="Hosoyama A."/>
            <person name="Tsuchikane K."/>
            <person name="Ando Y."/>
            <person name="Baba S."/>
            <person name="Ohji S."/>
            <person name="Hamada M."/>
            <person name="Tamura T."/>
            <person name="Yamazoe A."/>
            <person name="Yamazaki S."/>
            <person name="Fujita N."/>
        </authorList>
    </citation>
    <scope>NUCLEOTIDE SEQUENCE [LARGE SCALE GENOMIC DNA]</scope>
    <source>
        <strain evidence="3 4">NBRC 108223</strain>
    </source>
</reference>
<evidence type="ECO:0000313" key="4">
    <source>
        <dbReference type="Proteomes" id="UP000010988"/>
    </source>
</evidence>
<protein>
    <submittedName>
        <fullName evidence="3">Uncharacterized protein</fullName>
    </submittedName>
</protein>
<keyword evidence="2" id="KW-0472">Membrane</keyword>
<gene>
    <name evidence="3" type="ORF">GOACH_24_00070</name>
</gene>
<proteinExistence type="predicted"/>